<evidence type="ECO:0000313" key="1">
    <source>
        <dbReference type="EMBL" id="MXU89202.1"/>
    </source>
</evidence>
<dbReference type="EMBL" id="GIFC01007119">
    <property type="protein sequence ID" value="MXU89202.1"/>
    <property type="molecule type" value="Transcribed_RNA"/>
</dbReference>
<sequence length="106" mass="11965">MRLMLAVLELFRHCVPTADRQPCTLGDRKTVVIGDHISQPCVRRAVRLQLAAPTTLRCLGMLVVELRDKDSKRFSVAGVATELMQKESALHLRRSKQTRQNKPSSQ</sequence>
<reference evidence="1" key="1">
    <citation type="submission" date="2019-12" db="EMBL/GenBank/DDBJ databases">
        <title>An insight into the sialome of adult female Ixodes ricinus ticks feeding for 6 days.</title>
        <authorList>
            <person name="Perner J."/>
            <person name="Ribeiro J.M.C."/>
        </authorList>
    </citation>
    <scope>NUCLEOTIDE SEQUENCE</scope>
    <source>
        <strain evidence="1">Semi-engorged</strain>
        <tissue evidence="1">Salivary glands</tissue>
    </source>
</reference>
<proteinExistence type="predicted"/>
<protein>
    <submittedName>
        <fullName evidence="1">Uncharacterized protein</fullName>
    </submittedName>
</protein>
<organism evidence="1">
    <name type="scientific">Ixodes ricinus</name>
    <name type="common">Common tick</name>
    <name type="synonym">Acarus ricinus</name>
    <dbReference type="NCBI Taxonomy" id="34613"/>
    <lineage>
        <taxon>Eukaryota</taxon>
        <taxon>Metazoa</taxon>
        <taxon>Ecdysozoa</taxon>
        <taxon>Arthropoda</taxon>
        <taxon>Chelicerata</taxon>
        <taxon>Arachnida</taxon>
        <taxon>Acari</taxon>
        <taxon>Parasitiformes</taxon>
        <taxon>Ixodida</taxon>
        <taxon>Ixodoidea</taxon>
        <taxon>Ixodidae</taxon>
        <taxon>Ixodinae</taxon>
        <taxon>Ixodes</taxon>
    </lineage>
</organism>
<name>A0A6B0U9H2_IXORI</name>
<accession>A0A6B0U9H2</accession>
<dbReference type="AlphaFoldDB" id="A0A6B0U9H2"/>